<reference evidence="4 5" key="1">
    <citation type="submission" date="2024-06" db="EMBL/GenBank/DDBJ databases">
        <title>Sorghum-associated microbial communities from plants grown in Nebraska, USA.</title>
        <authorList>
            <person name="Schachtman D."/>
        </authorList>
    </citation>
    <scope>NUCLEOTIDE SEQUENCE [LARGE SCALE GENOMIC DNA]</scope>
    <source>
        <strain evidence="4 5">2857</strain>
    </source>
</reference>
<dbReference type="Pfam" id="PF17932">
    <property type="entry name" value="TetR_C_24"/>
    <property type="match status" value="1"/>
</dbReference>
<dbReference type="InterPro" id="IPR009057">
    <property type="entry name" value="Homeodomain-like_sf"/>
</dbReference>
<evidence type="ECO:0000259" key="3">
    <source>
        <dbReference type="PROSITE" id="PS50977"/>
    </source>
</evidence>
<keyword evidence="1 2" id="KW-0238">DNA-binding</keyword>
<gene>
    <name evidence="4" type="ORF">ABIE21_001317</name>
</gene>
<dbReference type="SUPFAM" id="SSF48498">
    <property type="entry name" value="Tetracyclin repressor-like, C-terminal domain"/>
    <property type="match status" value="1"/>
</dbReference>
<dbReference type="PROSITE" id="PS01081">
    <property type="entry name" value="HTH_TETR_1"/>
    <property type="match status" value="1"/>
</dbReference>
<accession>A0ABV2QLI3</accession>
<protein>
    <submittedName>
        <fullName evidence="4">AcrR family transcriptional regulator</fullName>
    </submittedName>
</protein>
<dbReference type="PANTHER" id="PTHR30055:SF237">
    <property type="entry name" value="TRANSCRIPTIONAL REPRESSOR MCE3R"/>
    <property type="match status" value="1"/>
</dbReference>
<dbReference type="InterPro" id="IPR023772">
    <property type="entry name" value="DNA-bd_HTH_TetR-type_CS"/>
</dbReference>
<dbReference type="PRINTS" id="PR00455">
    <property type="entry name" value="HTHTETR"/>
</dbReference>
<dbReference type="Proteomes" id="UP001549257">
    <property type="component" value="Unassembled WGS sequence"/>
</dbReference>
<comment type="caution">
    <text evidence="4">The sequence shown here is derived from an EMBL/GenBank/DDBJ whole genome shotgun (WGS) entry which is preliminary data.</text>
</comment>
<evidence type="ECO:0000313" key="5">
    <source>
        <dbReference type="Proteomes" id="UP001549257"/>
    </source>
</evidence>
<feature type="domain" description="HTH tetR-type" evidence="3">
    <location>
        <begin position="17"/>
        <end position="77"/>
    </location>
</feature>
<sequence>MSTAPTPHPTARERAKADRREVLLDAAARLFAERGFDRVSLEDLGAAAGVSGPAVYRHFPGKQAVLGALLVGVSENLCAGGADVVARVDDPHEALASLVAFHVDFALANPDVIRVQDRDLDSLADDARSLVRSLQREYIDTWVGVLARVLPGVERTQLRIRARATFGLINSTPHSARSSPRPAVRALLERMARAALTTPA</sequence>
<dbReference type="PROSITE" id="PS50977">
    <property type="entry name" value="HTH_TETR_2"/>
    <property type="match status" value="1"/>
</dbReference>
<name>A0ABV2QLI3_9MICO</name>
<evidence type="ECO:0000313" key="4">
    <source>
        <dbReference type="EMBL" id="MET4581827.1"/>
    </source>
</evidence>
<dbReference type="InterPro" id="IPR036271">
    <property type="entry name" value="Tet_transcr_reg_TetR-rel_C_sf"/>
</dbReference>
<dbReference type="InterPro" id="IPR041490">
    <property type="entry name" value="KstR2_TetR_C"/>
</dbReference>
<dbReference type="SUPFAM" id="SSF46689">
    <property type="entry name" value="Homeodomain-like"/>
    <property type="match status" value="1"/>
</dbReference>
<evidence type="ECO:0000256" key="1">
    <source>
        <dbReference type="ARBA" id="ARBA00023125"/>
    </source>
</evidence>
<dbReference type="PANTHER" id="PTHR30055">
    <property type="entry name" value="HTH-TYPE TRANSCRIPTIONAL REGULATOR RUTR"/>
    <property type="match status" value="1"/>
</dbReference>
<dbReference type="Gene3D" id="1.10.10.60">
    <property type="entry name" value="Homeodomain-like"/>
    <property type="match status" value="1"/>
</dbReference>
<keyword evidence="5" id="KW-1185">Reference proteome</keyword>
<organism evidence="4 5">
    <name type="scientific">Conyzicola nivalis</name>
    <dbReference type="NCBI Taxonomy" id="1477021"/>
    <lineage>
        <taxon>Bacteria</taxon>
        <taxon>Bacillati</taxon>
        <taxon>Actinomycetota</taxon>
        <taxon>Actinomycetes</taxon>
        <taxon>Micrococcales</taxon>
        <taxon>Microbacteriaceae</taxon>
        <taxon>Conyzicola</taxon>
    </lineage>
</organism>
<dbReference type="Gene3D" id="1.10.357.10">
    <property type="entry name" value="Tetracycline Repressor, domain 2"/>
    <property type="match status" value="1"/>
</dbReference>
<dbReference type="InterPro" id="IPR050109">
    <property type="entry name" value="HTH-type_TetR-like_transc_reg"/>
</dbReference>
<dbReference type="InterPro" id="IPR001647">
    <property type="entry name" value="HTH_TetR"/>
</dbReference>
<proteinExistence type="predicted"/>
<dbReference type="EMBL" id="JBEPSJ010000001">
    <property type="protein sequence ID" value="MET4581827.1"/>
    <property type="molecule type" value="Genomic_DNA"/>
</dbReference>
<dbReference type="RefSeq" id="WP_354023990.1">
    <property type="nucleotide sequence ID" value="NZ_JBEPSJ010000001.1"/>
</dbReference>
<feature type="DNA-binding region" description="H-T-H motif" evidence="2">
    <location>
        <begin position="40"/>
        <end position="59"/>
    </location>
</feature>
<evidence type="ECO:0000256" key="2">
    <source>
        <dbReference type="PROSITE-ProRule" id="PRU00335"/>
    </source>
</evidence>
<dbReference type="Pfam" id="PF00440">
    <property type="entry name" value="TetR_N"/>
    <property type="match status" value="1"/>
</dbReference>